<dbReference type="PANTHER" id="PTHR32222:SF1">
    <property type="entry name" value="CENTROMERE PROTEIN U"/>
    <property type="match status" value="1"/>
</dbReference>
<reference evidence="12" key="2">
    <citation type="submission" date="2025-08" db="UniProtKB">
        <authorList>
            <consortium name="Ensembl"/>
        </authorList>
    </citation>
    <scope>IDENTIFICATION</scope>
</reference>
<dbReference type="GO" id="GO:0005634">
    <property type="term" value="C:nucleus"/>
    <property type="evidence" value="ECO:0007669"/>
    <property type="project" value="UniProtKB-SubCell"/>
</dbReference>
<keyword evidence="7" id="KW-0539">Nucleus</keyword>
<evidence type="ECO:0000256" key="1">
    <source>
        <dbReference type="ARBA" id="ARBA00004123"/>
    </source>
</evidence>
<accession>A0A8C0SGL9</accession>
<evidence type="ECO:0000256" key="8">
    <source>
        <dbReference type="ARBA" id="ARBA00023328"/>
    </source>
</evidence>
<evidence type="ECO:0000256" key="7">
    <source>
        <dbReference type="ARBA" id="ARBA00023242"/>
    </source>
</evidence>
<dbReference type="Ensembl" id="ENSCAFT00040024459.1">
    <property type="protein sequence ID" value="ENSCAFP00040021247.1"/>
    <property type="gene ID" value="ENSCAFG00040013202.1"/>
</dbReference>
<keyword evidence="5" id="KW-0158">Chromosome</keyword>
<feature type="compositionally biased region" description="Basic and acidic residues" evidence="11">
    <location>
        <begin position="110"/>
        <end position="123"/>
    </location>
</feature>
<feature type="region of interest" description="Disordered" evidence="11">
    <location>
        <begin position="167"/>
        <end position="285"/>
    </location>
</feature>
<dbReference type="OrthoDB" id="8959258at2759"/>
<evidence type="ECO:0000256" key="4">
    <source>
        <dbReference type="ARBA" id="ARBA00016402"/>
    </source>
</evidence>
<dbReference type="AlphaFoldDB" id="A0A8C0SGL9"/>
<comment type="subcellular location">
    <subcellularLocation>
        <location evidence="2">Chromosome</location>
        <location evidence="2">Centromere</location>
    </subcellularLocation>
    <subcellularLocation>
        <location evidence="1">Nucleus</location>
    </subcellularLocation>
</comment>
<evidence type="ECO:0000256" key="10">
    <source>
        <dbReference type="SAM" id="Coils"/>
    </source>
</evidence>
<gene>
    <name evidence="12" type="primary">CENPU</name>
</gene>
<keyword evidence="6 10" id="KW-0175">Coiled coil</keyword>
<feature type="coiled-coil region" evidence="10">
    <location>
        <begin position="400"/>
        <end position="434"/>
    </location>
</feature>
<evidence type="ECO:0000313" key="12">
    <source>
        <dbReference type="Ensembl" id="ENSCAFP00040021247.1"/>
    </source>
</evidence>
<reference evidence="12" key="1">
    <citation type="submission" date="2018-10" db="EMBL/GenBank/DDBJ databases">
        <title>De novo assembly of a Great Dane genome.</title>
        <authorList>
            <person name="Kidd J.M."/>
            <person name="Pendleton A.L."/>
            <person name="Shen F."/>
            <person name="Emery S."/>
        </authorList>
    </citation>
    <scope>NUCLEOTIDE SEQUENCE [LARGE SCALE GENOMIC DNA]</scope>
    <source>
        <strain evidence="12">Great Dane</strain>
    </source>
</reference>
<sequence>HAPLRASQAGAGPRRSHTAPCGQRLAPLRGSLSACAIRSSPKEAPPSSQLRPRPLPAPWAGPRGSGASETSAARGGGRKSPANADGSGTKHQRLFVSVRSSENTVRRTHATKDKTGPKQKPTDVFDFPDNSGVFSINRLGENEKDDEPYDVFDPPLHSTAIYADEEEFSRHCGSSSPLNPQGKEAKKRSHTYEVEEGENVSIEVSAKKPRRKAKPISDESESTEEAVIRRKVKPAEKIRTRQQEPVPDAPCRPSELPEEPAESVTPENIGPLSAKSVVEKGTDPSQLKTQKKEIFCGKRKKSRSKAVDSDISDCVHIWCLKGKKASDITELDVVLSAFEKTILEYEQNVESKTCKEAIKEFHSDVKEELLKMLKEFQMSKTLKRNNMKVISDIEKKRQHLLELQNELLRLEPQMKQLQIKHDELTERKSSLRDAAGFLSNLKQLHQDYSAIREKEPHVKETYDSSSLPALLVTARALLGAENHLQNINHRLEKLLDQKGDPTTKL</sequence>
<evidence type="ECO:0000256" key="3">
    <source>
        <dbReference type="ARBA" id="ARBA00010440"/>
    </source>
</evidence>
<dbReference type="GO" id="GO:0000775">
    <property type="term" value="C:chromosome, centromeric region"/>
    <property type="evidence" value="ECO:0007669"/>
    <property type="project" value="UniProtKB-SubCell"/>
</dbReference>
<dbReference type="Pfam" id="PF13097">
    <property type="entry name" value="CENP-U"/>
    <property type="match status" value="1"/>
</dbReference>
<feature type="region of interest" description="Disordered" evidence="11">
    <location>
        <begin position="1"/>
        <end position="130"/>
    </location>
</feature>
<evidence type="ECO:0000256" key="5">
    <source>
        <dbReference type="ARBA" id="ARBA00022454"/>
    </source>
</evidence>
<evidence type="ECO:0000256" key="6">
    <source>
        <dbReference type="ARBA" id="ARBA00023054"/>
    </source>
</evidence>
<proteinExistence type="inferred from homology"/>
<dbReference type="InterPro" id="IPR025214">
    <property type="entry name" value="CENP-U"/>
</dbReference>
<evidence type="ECO:0000313" key="13">
    <source>
        <dbReference type="Proteomes" id="UP000694542"/>
    </source>
</evidence>
<dbReference type="PANTHER" id="PTHR32222">
    <property type="entry name" value="CENTROMERE PROTEIN U"/>
    <property type="match status" value="1"/>
</dbReference>
<evidence type="ECO:0000256" key="2">
    <source>
        <dbReference type="ARBA" id="ARBA00004584"/>
    </source>
</evidence>
<organism evidence="12 13">
    <name type="scientific">Canis lupus familiaris</name>
    <name type="common">Dog</name>
    <name type="synonym">Canis familiaris</name>
    <dbReference type="NCBI Taxonomy" id="9615"/>
    <lineage>
        <taxon>Eukaryota</taxon>
        <taxon>Metazoa</taxon>
        <taxon>Chordata</taxon>
        <taxon>Craniata</taxon>
        <taxon>Vertebrata</taxon>
        <taxon>Euteleostomi</taxon>
        <taxon>Mammalia</taxon>
        <taxon>Eutheria</taxon>
        <taxon>Laurasiatheria</taxon>
        <taxon>Carnivora</taxon>
        <taxon>Caniformia</taxon>
        <taxon>Canidae</taxon>
        <taxon>Canis</taxon>
    </lineage>
</organism>
<name>A0A8C0SGL9_CANLF</name>
<dbReference type="Proteomes" id="UP000694542">
    <property type="component" value="Chromosome 16"/>
</dbReference>
<evidence type="ECO:0000256" key="11">
    <source>
        <dbReference type="SAM" id="MobiDB-lite"/>
    </source>
</evidence>
<protein>
    <recommendedName>
        <fullName evidence="4">Centromere protein U</fullName>
    </recommendedName>
    <alternativeName>
        <fullName evidence="9">MLF1-interacting protein</fullName>
    </alternativeName>
</protein>
<keyword evidence="8" id="KW-0137">Centromere</keyword>
<evidence type="ECO:0000256" key="9">
    <source>
        <dbReference type="ARBA" id="ARBA00031456"/>
    </source>
</evidence>
<feature type="compositionally biased region" description="Basic and acidic residues" evidence="11">
    <location>
        <begin position="233"/>
        <end position="242"/>
    </location>
</feature>
<comment type="similarity">
    <text evidence="3">Belongs to the CENP-U/AME1 family.</text>
</comment>